<dbReference type="Proteomes" id="UP000198779">
    <property type="component" value="Unassembled WGS sequence"/>
</dbReference>
<accession>A0A1G7X8I2</accession>
<reference evidence="2" key="1">
    <citation type="submission" date="2016-10" db="EMBL/GenBank/DDBJ databases">
        <authorList>
            <person name="Varghese N."/>
            <person name="Submissions S."/>
        </authorList>
    </citation>
    <scope>NUCLEOTIDE SEQUENCE [LARGE SCALE GENOMIC DNA]</scope>
    <source>
        <strain evidence="2">BP1-148</strain>
    </source>
</reference>
<dbReference type="EMBL" id="FNCQ01000010">
    <property type="protein sequence ID" value="SDG80492.1"/>
    <property type="molecule type" value="Genomic_DNA"/>
</dbReference>
<name>A0A1G7X8I2_9BACT</name>
<evidence type="ECO:0000313" key="2">
    <source>
        <dbReference type="Proteomes" id="UP000198779"/>
    </source>
</evidence>
<gene>
    <name evidence="1" type="ORF">SAMN04487901_1108</name>
</gene>
<protein>
    <submittedName>
        <fullName evidence="1">Uncharacterized protein</fullName>
    </submittedName>
</protein>
<dbReference type="STRING" id="645274.SAMN04487901_1108"/>
<keyword evidence="2" id="KW-1185">Reference proteome</keyword>
<dbReference type="AlphaFoldDB" id="A0A1G7X8I2"/>
<organism evidence="1 2">
    <name type="scientific">Prevotella communis</name>
    <dbReference type="NCBI Taxonomy" id="2913614"/>
    <lineage>
        <taxon>Bacteria</taxon>
        <taxon>Pseudomonadati</taxon>
        <taxon>Bacteroidota</taxon>
        <taxon>Bacteroidia</taxon>
        <taxon>Bacteroidales</taxon>
        <taxon>Prevotellaceae</taxon>
        <taxon>Prevotella</taxon>
    </lineage>
</organism>
<proteinExistence type="predicted"/>
<evidence type="ECO:0000313" key="1">
    <source>
        <dbReference type="EMBL" id="SDG80492.1"/>
    </source>
</evidence>
<sequence length="32" mass="3746">MGQQISQEEIRNTIINDMMKKRNFMVPSGVYS</sequence>